<dbReference type="SUPFAM" id="SSF52283">
    <property type="entry name" value="Formate/glycerate dehydrogenase catalytic domain-like"/>
    <property type="match status" value="1"/>
</dbReference>
<keyword evidence="6" id="KW-1185">Reference proteome</keyword>
<dbReference type="InterPro" id="IPR050418">
    <property type="entry name" value="D-iso_2-hydroxyacid_DH_PdxB"/>
</dbReference>
<dbReference type="PANTHER" id="PTHR43761">
    <property type="entry name" value="D-ISOMER SPECIFIC 2-HYDROXYACID DEHYDROGENASE FAMILY PROTEIN (AFU_ORTHOLOGUE AFUA_1G13630)"/>
    <property type="match status" value="1"/>
</dbReference>
<comment type="caution">
    <text evidence="5">The sequence shown here is derived from an EMBL/GenBank/DDBJ whole genome shotgun (WGS) entry which is preliminary data.</text>
</comment>
<dbReference type="InterPro" id="IPR029753">
    <property type="entry name" value="D-isomer_DH_CS"/>
</dbReference>
<name>A0ABS5EY06_9PROT</name>
<dbReference type="Proteomes" id="UP001196870">
    <property type="component" value="Unassembled WGS sequence"/>
</dbReference>
<dbReference type="InterPro" id="IPR036291">
    <property type="entry name" value="NAD(P)-bd_dom_sf"/>
</dbReference>
<accession>A0ABS5EY06</accession>
<dbReference type="Gene3D" id="3.40.50.720">
    <property type="entry name" value="NAD(P)-binding Rossmann-like Domain"/>
    <property type="match status" value="2"/>
</dbReference>
<evidence type="ECO:0000256" key="2">
    <source>
        <dbReference type="ARBA" id="ARBA00023002"/>
    </source>
</evidence>
<dbReference type="EMBL" id="JAAGBB010000013">
    <property type="protein sequence ID" value="MBR0665185.1"/>
    <property type="molecule type" value="Genomic_DNA"/>
</dbReference>
<evidence type="ECO:0000313" key="5">
    <source>
        <dbReference type="EMBL" id="MBR0665185.1"/>
    </source>
</evidence>
<feature type="domain" description="D-isomer specific 2-hydroxyacid dehydrogenase NAD-binding" evidence="4">
    <location>
        <begin position="110"/>
        <end position="279"/>
    </location>
</feature>
<protein>
    <submittedName>
        <fullName evidence="5">3-phosphoglycerate dehydrogenase</fullName>
    </submittedName>
</protein>
<dbReference type="PANTHER" id="PTHR43761:SF1">
    <property type="entry name" value="D-ISOMER SPECIFIC 2-HYDROXYACID DEHYDROGENASE CATALYTIC DOMAIN-CONTAINING PROTEIN-RELATED"/>
    <property type="match status" value="1"/>
</dbReference>
<proteinExistence type="inferred from homology"/>
<dbReference type="PROSITE" id="PS00671">
    <property type="entry name" value="D_2_HYDROXYACID_DH_3"/>
    <property type="match status" value="1"/>
</dbReference>
<dbReference type="SUPFAM" id="SSF51735">
    <property type="entry name" value="NAD(P)-binding Rossmann-fold domains"/>
    <property type="match status" value="1"/>
</dbReference>
<evidence type="ECO:0000313" key="6">
    <source>
        <dbReference type="Proteomes" id="UP001196870"/>
    </source>
</evidence>
<dbReference type="RefSeq" id="WP_211852855.1">
    <property type="nucleotide sequence ID" value="NZ_JAAGBB010000013.1"/>
</dbReference>
<evidence type="ECO:0000256" key="1">
    <source>
        <dbReference type="ARBA" id="ARBA00005854"/>
    </source>
</evidence>
<evidence type="ECO:0000256" key="3">
    <source>
        <dbReference type="ARBA" id="ARBA00023027"/>
    </source>
</evidence>
<dbReference type="InterPro" id="IPR006140">
    <property type="entry name" value="D-isomer_DH_NAD-bd"/>
</dbReference>
<evidence type="ECO:0000259" key="4">
    <source>
        <dbReference type="Pfam" id="PF02826"/>
    </source>
</evidence>
<keyword evidence="3" id="KW-0520">NAD</keyword>
<sequence length="305" mass="32556">MRAVFVDASPGLAAIAERLHRPDEGELVVNRDPDITPEQLPALLGDAAVAIIDHTTLPTAIARQCRELKHVVFLGTGARSYMNPEELAEAGIQVHIIKGYGDTAVAECAFALMWAAAKGFAEMDRGMRAGNWLRTETMQLTGKTLGLVGFGGIAAEMARLARGAGMRVLAWNRTPKAHPGVDFVALETLLAESQVVSLHLLLTDETRGFLSRARIQAMRDGAILINTARGAIVDEAAMLDALASGKLAHAGLDVFEIEPLPADHPLTQVPNVTLSAHSAFRTPEASDNLIQAALDHCRRIAADIG</sequence>
<dbReference type="Pfam" id="PF02826">
    <property type="entry name" value="2-Hacid_dh_C"/>
    <property type="match status" value="1"/>
</dbReference>
<comment type="similarity">
    <text evidence="1">Belongs to the D-isomer specific 2-hydroxyacid dehydrogenase family.</text>
</comment>
<gene>
    <name evidence="5" type="ORF">GXW71_12545</name>
</gene>
<reference evidence="6" key="1">
    <citation type="journal article" date="2021" name="Syst. Appl. Microbiol.">
        <title>Roseomonas hellenica sp. nov., isolated from roots of wild-growing Alkanna tinctoria.</title>
        <authorList>
            <person name="Rat A."/>
            <person name="Naranjo H.D."/>
            <person name="Lebbe L."/>
            <person name="Cnockaert M."/>
            <person name="Krigas N."/>
            <person name="Grigoriadou K."/>
            <person name="Maloupa E."/>
            <person name="Willems A."/>
        </authorList>
    </citation>
    <scope>NUCLEOTIDE SEQUENCE [LARGE SCALE GENOMIC DNA]</scope>
    <source>
        <strain evidence="6">LMG 31523</strain>
    </source>
</reference>
<keyword evidence="2" id="KW-0560">Oxidoreductase</keyword>
<organism evidence="5 6">
    <name type="scientific">Plastoroseomonas hellenica</name>
    <dbReference type="NCBI Taxonomy" id="2687306"/>
    <lineage>
        <taxon>Bacteria</taxon>
        <taxon>Pseudomonadati</taxon>
        <taxon>Pseudomonadota</taxon>
        <taxon>Alphaproteobacteria</taxon>
        <taxon>Acetobacterales</taxon>
        <taxon>Acetobacteraceae</taxon>
        <taxon>Plastoroseomonas</taxon>
    </lineage>
</organism>